<gene>
    <name evidence="2" type="ORF">EV668_2727</name>
</gene>
<evidence type="ECO:0000313" key="3">
    <source>
        <dbReference type="Proteomes" id="UP000295122"/>
    </source>
</evidence>
<comment type="caution">
    <text evidence="2">The sequence shown here is derived from an EMBL/GenBank/DDBJ whole genome shotgun (WGS) entry which is preliminary data.</text>
</comment>
<accession>A0A4R7BWE8</accession>
<feature type="region of interest" description="Disordered" evidence="1">
    <location>
        <begin position="1"/>
        <end position="63"/>
    </location>
</feature>
<feature type="compositionally biased region" description="Low complexity" evidence="1">
    <location>
        <begin position="17"/>
        <end position="43"/>
    </location>
</feature>
<dbReference type="EMBL" id="SNZR01000013">
    <property type="protein sequence ID" value="TDR89891.1"/>
    <property type="molecule type" value="Genomic_DNA"/>
</dbReference>
<organism evidence="2 3">
    <name type="scientific">Enterovirga rhinocerotis</name>
    <dbReference type="NCBI Taxonomy" id="1339210"/>
    <lineage>
        <taxon>Bacteria</taxon>
        <taxon>Pseudomonadati</taxon>
        <taxon>Pseudomonadota</taxon>
        <taxon>Alphaproteobacteria</taxon>
        <taxon>Hyphomicrobiales</taxon>
        <taxon>Methylobacteriaceae</taxon>
        <taxon>Enterovirga</taxon>
    </lineage>
</organism>
<feature type="region of interest" description="Disordered" evidence="1">
    <location>
        <begin position="182"/>
        <end position="250"/>
    </location>
</feature>
<protein>
    <submittedName>
        <fullName evidence="2">Uncharacterized protein</fullName>
    </submittedName>
</protein>
<evidence type="ECO:0000256" key="1">
    <source>
        <dbReference type="SAM" id="MobiDB-lite"/>
    </source>
</evidence>
<proteinExistence type="predicted"/>
<dbReference type="Proteomes" id="UP000295122">
    <property type="component" value="Unassembled WGS sequence"/>
</dbReference>
<feature type="compositionally biased region" description="Basic and acidic residues" evidence="1">
    <location>
        <begin position="196"/>
        <end position="212"/>
    </location>
</feature>
<keyword evidence="3" id="KW-1185">Reference proteome</keyword>
<name>A0A4R7BWE8_9HYPH</name>
<evidence type="ECO:0000313" key="2">
    <source>
        <dbReference type="EMBL" id="TDR89891.1"/>
    </source>
</evidence>
<sequence length="315" mass="33328">MSTSKFTSRFRRRSPADHPTPAAPSPADDASAASEPKPAAAPSRLIEIERPKPGSGAAAGQPSRHAYRLPAAAAAAVILALGAGYGLGSGFKSGAGPDQTTARLAETAAADFKAAQGQIGQLTAELQSLRDSLTRFASERDASRGEILARQSNLSDRLERSAAESAARIGRLAEQLDRIEKARTEPARTASADAPARQDKPERVADKPDKAEALASIRPLPPQKPAPDVSQTGSIGEAKPVHAAARPDFDPRKTPLEGYVVRDYDEGFALVESRSGRLFDLAVGYNLPGIGRVSSIERRGRQWVVITPKGFIGER</sequence>
<reference evidence="2 3" key="1">
    <citation type="submission" date="2019-03" db="EMBL/GenBank/DDBJ databases">
        <title>Genomic Encyclopedia of Type Strains, Phase IV (KMG-IV): sequencing the most valuable type-strain genomes for metagenomic binning, comparative biology and taxonomic classification.</title>
        <authorList>
            <person name="Goeker M."/>
        </authorList>
    </citation>
    <scope>NUCLEOTIDE SEQUENCE [LARGE SCALE GENOMIC DNA]</scope>
    <source>
        <strain evidence="2 3">DSM 25903</strain>
    </source>
</reference>
<dbReference type="AlphaFoldDB" id="A0A4R7BWE8"/>
<dbReference type="RefSeq" id="WP_166652460.1">
    <property type="nucleotide sequence ID" value="NZ_SNZR01000013.1"/>
</dbReference>